<dbReference type="Gene3D" id="3.50.30.40">
    <property type="entry name" value="Ribonuclease E inhibitor RraA/RraA-like"/>
    <property type="match status" value="1"/>
</dbReference>
<evidence type="ECO:0000256" key="1">
    <source>
        <dbReference type="PIRSR" id="PIRSR605493-1"/>
    </source>
</evidence>
<name>A0A1X6Z623_9RHOB</name>
<feature type="binding site" evidence="1">
    <location>
        <position position="129"/>
    </location>
    <ligand>
        <name>Mg(2+)</name>
        <dbReference type="ChEBI" id="CHEBI:18420"/>
    </ligand>
</feature>
<dbReference type="CDD" id="cd16841">
    <property type="entry name" value="RraA_family"/>
    <property type="match status" value="1"/>
</dbReference>
<sequence length="231" mass="24690">MTPSLLTLLRKVDTPTICNAIEVAQGKRGFNAFTRGTMLCSAPSEPAVVGYARTAKIAAVHPPAEAPEIIKARRMAYYKYMADGPAPSVAVIEDVDFPNCIGAYWGEINTTVHKGFGMAGALTDGVMRDLGDLPQGFPVVAGSVGPSHGFVHVREIDTPVSVFGLTVNPGDLIHADRHGALVIPKDLINQLEAAIQKLLSTERIVLDAASQPGFDFAAFEEAWGMFEKSRV</sequence>
<dbReference type="AlphaFoldDB" id="A0A1X6Z623"/>
<dbReference type="OrthoDB" id="8912551at2"/>
<dbReference type="RefSeq" id="WP_085822407.1">
    <property type="nucleotide sequence ID" value="NZ_FWFP01000005.1"/>
</dbReference>
<evidence type="ECO:0008006" key="4">
    <source>
        <dbReference type="Google" id="ProtNLM"/>
    </source>
</evidence>
<dbReference type="InterPro" id="IPR036704">
    <property type="entry name" value="RraA/RraA-like_sf"/>
</dbReference>
<dbReference type="Proteomes" id="UP000193778">
    <property type="component" value="Unassembled WGS sequence"/>
</dbReference>
<accession>A0A1X6Z623</accession>
<dbReference type="GO" id="GO:0046872">
    <property type="term" value="F:metal ion binding"/>
    <property type="evidence" value="ECO:0007669"/>
    <property type="project" value="UniProtKB-KW"/>
</dbReference>
<gene>
    <name evidence="2" type="ORF">RUM8411_01865</name>
</gene>
<keyword evidence="1" id="KW-0479">Metal-binding</keyword>
<dbReference type="SUPFAM" id="SSF89562">
    <property type="entry name" value="RraA-like"/>
    <property type="match status" value="1"/>
</dbReference>
<dbReference type="InterPro" id="IPR005493">
    <property type="entry name" value="RraA/RraA-like"/>
</dbReference>
<evidence type="ECO:0000313" key="3">
    <source>
        <dbReference type="Proteomes" id="UP000193778"/>
    </source>
</evidence>
<reference evidence="3" key="1">
    <citation type="submission" date="2017-03" db="EMBL/GenBank/DDBJ databases">
        <authorList>
            <person name="Rodrigo-Torres L."/>
            <person name="Arahal R.D."/>
            <person name="Lucena T."/>
        </authorList>
    </citation>
    <scope>NUCLEOTIDE SEQUENCE [LARGE SCALE GENOMIC DNA]</scope>
    <source>
        <strain evidence="3">CECT 8411</strain>
    </source>
</reference>
<dbReference type="EMBL" id="FWFP01000005">
    <property type="protein sequence ID" value="SLN42120.1"/>
    <property type="molecule type" value="Genomic_DNA"/>
</dbReference>
<dbReference type="Pfam" id="PF03737">
    <property type="entry name" value="RraA-like"/>
    <property type="match status" value="1"/>
</dbReference>
<proteinExistence type="predicted"/>
<comment type="cofactor">
    <cofactor evidence="1">
        <name>Mg(2+)</name>
        <dbReference type="ChEBI" id="CHEBI:18420"/>
    </cofactor>
</comment>
<keyword evidence="1" id="KW-0460">Magnesium</keyword>
<evidence type="ECO:0000313" key="2">
    <source>
        <dbReference type="EMBL" id="SLN42120.1"/>
    </source>
</evidence>
<organism evidence="2 3">
    <name type="scientific">Ruegeria meonggei</name>
    <dbReference type="NCBI Taxonomy" id="1446476"/>
    <lineage>
        <taxon>Bacteria</taxon>
        <taxon>Pseudomonadati</taxon>
        <taxon>Pseudomonadota</taxon>
        <taxon>Alphaproteobacteria</taxon>
        <taxon>Rhodobacterales</taxon>
        <taxon>Roseobacteraceae</taxon>
        <taxon>Ruegeria</taxon>
    </lineage>
</organism>
<keyword evidence="3" id="KW-1185">Reference proteome</keyword>
<protein>
    <recommendedName>
        <fullName evidence="4">4-hydroxy-4-methyl-2-oxoglutarate aldolase</fullName>
    </recommendedName>
</protein>
<feature type="binding site" evidence="1">
    <location>
        <position position="128"/>
    </location>
    <ligand>
        <name>substrate</name>
    </ligand>
</feature>